<dbReference type="InterPro" id="IPR000515">
    <property type="entry name" value="MetI-like"/>
</dbReference>
<evidence type="ECO:0000256" key="8">
    <source>
        <dbReference type="SAM" id="MobiDB-lite"/>
    </source>
</evidence>
<evidence type="ECO:0000256" key="2">
    <source>
        <dbReference type="ARBA" id="ARBA00022448"/>
    </source>
</evidence>
<feature type="transmembrane region" description="Helical" evidence="7">
    <location>
        <begin position="267"/>
        <end position="290"/>
    </location>
</feature>
<name>A0A5N6AJL9_9ACTN</name>
<evidence type="ECO:0000256" key="1">
    <source>
        <dbReference type="ARBA" id="ARBA00004651"/>
    </source>
</evidence>
<evidence type="ECO:0000313" key="10">
    <source>
        <dbReference type="EMBL" id="KAB8168864.1"/>
    </source>
</evidence>
<dbReference type="Gene3D" id="1.10.3720.10">
    <property type="entry name" value="MetI-like"/>
    <property type="match status" value="1"/>
</dbReference>
<feature type="transmembrane region" description="Helical" evidence="7">
    <location>
        <begin position="132"/>
        <end position="154"/>
    </location>
</feature>
<protein>
    <submittedName>
        <fullName evidence="10">ABC transporter permease subunit</fullName>
    </submittedName>
</protein>
<keyword evidence="4 7" id="KW-0812">Transmembrane</keyword>
<dbReference type="AlphaFoldDB" id="A0A5N6AJL9"/>
<evidence type="ECO:0000256" key="4">
    <source>
        <dbReference type="ARBA" id="ARBA00022692"/>
    </source>
</evidence>
<dbReference type="OrthoDB" id="2063054at2"/>
<dbReference type="GO" id="GO:0005886">
    <property type="term" value="C:plasma membrane"/>
    <property type="evidence" value="ECO:0007669"/>
    <property type="project" value="UniProtKB-SubCell"/>
</dbReference>
<dbReference type="CDD" id="cd06261">
    <property type="entry name" value="TM_PBP2"/>
    <property type="match status" value="1"/>
</dbReference>
<organism evidence="10 11">
    <name type="scientific">Streptomyces mimosae</name>
    <dbReference type="NCBI Taxonomy" id="2586635"/>
    <lineage>
        <taxon>Bacteria</taxon>
        <taxon>Bacillati</taxon>
        <taxon>Actinomycetota</taxon>
        <taxon>Actinomycetes</taxon>
        <taxon>Kitasatosporales</taxon>
        <taxon>Streptomycetaceae</taxon>
        <taxon>Streptomyces</taxon>
    </lineage>
</organism>
<dbReference type="PANTHER" id="PTHR43744:SF12">
    <property type="entry name" value="ABC TRANSPORTER PERMEASE PROTEIN MG189-RELATED"/>
    <property type="match status" value="1"/>
</dbReference>
<dbReference type="EMBL" id="VDLY02000003">
    <property type="protein sequence ID" value="KAB8168864.1"/>
    <property type="molecule type" value="Genomic_DNA"/>
</dbReference>
<keyword evidence="2 7" id="KW-0813">Transport</keyword>
<keyword evidence="11" id="KW-1185">Reference proteome</keyword>
<feature type="transmembrane region" description="Helical" evidence="7">
    <location>
        <begin position="211"/>
        <end position="233"/>
    </location>
</feature>
<proteinExistence type="inferred from homology"/>
<evidence type="ECO:0000256" key="7">
    <source>
        <dbReference type="RuleBase" id="RU363032"/>
    </source>
</evidence>
<dbReference type="Proteomes" id="UP000314251">
    <property type="component" value="Unassembled WGS sequence"/>
</dbReference>
<comment type="subcellular location">
    <subcellularLocation>
        <location evidence="1 7">Cell membrane</location>
        <topology evidence="1 7">Multi-pass membrane protein</topology>
    </subcellularLocation>
</comment>
<reference evidence="10" key="1">
    <citation type="submission" date="2019-10" db="EMBL/GenBank/DDBJ databases">
        <title>Nonomuraea sp. nov., isolated from Phyllanthus amarus.</title>
        <authorList>
            <person name="Klykleung N."/>
            <person name="Tanasupawat S."/>
        </authorList>
    </citation>
    <scope>NUCLEOTIDE SEQUENCE [LARGE SCALE GENOMIC DNA]</scope>
    <source>
        <strain evidence="10">3MP-10</strain>
    </source>
</reference>
<feature type="transmembrane region" description="Helical" evidence="7">
    <location>
        <begin position="166"/>
        <end position="190"/>
    </location>
</feature>
<feature type="region of interest" description="Disordered" evidence="8">
    <location>
        <begin position="1"/>
        <end position="28"/>
    </location>
</feature>
<gene>
    <name evidence="10" type="ORF">FH607_006495</name>
</gene>
<dbReference type="SUPFAM" id="SSF161098">
    <property type="entry name" value="MetI-like"/>
    <property type="match status" value="1"/>
</dbReference>
<dbReference type="PANTHER" id="PTHR43744">
    <property type="entry name" value="ABC TRANSPORTER PERMEASE PROTEIN MG189-RELATED-RELATED"/>
    <property type="match status" value="1"/>
</dbReference>
<keyword evidence="6 7" id="KW-0472">Membrane</keyword>
<sequence>MSTANPATPLNPAHPVHGRPTSDGAGARRRRRFAPLPTAALLLGALYCLLPVAWVAIAATKAGDELFSTFTFAPGSGLWENVADLHGYRDGIYWRWMANSALYAGLGALLSCAVSALGGYALALYRFPGRETIFNVLLAGVLMPPVILAVPQYLLLAEVDLTDSRLAVLLPVLLSPYGIYLARIYAAAAVPADVVEAARMDGSGEWRIFRSIALPMMLPGLVTVFLFQFVAIWNNFLLPYIMLSDDEKFPLTLGLFTLLNQGSTTPALYTLVITGALLAVLPLIALFLLVQRFWSLDLLSGAVKS</sequence>
<evidence type="ECO:0000259" key="9">
    <source>
        <dbReference type="PROSITE" id="PS50928"/>
    </source>
</evidence>
<evidence type="ECO:0000256" key="5">
    <source>
        <dbReference type="ARBA" id="ARBA00022989"/>
    </source>
</evidence>
<comment type="caution">
    <text evidence="10">The sequence shown here is derived from an EMBL/GenBank/DDBJ whole genome shotgun (WGS) entry which is preliminary data.</text>
</comment>
<evidence type="ECO:0000256" key="3">
    <source>
        <dbReference type="ARBA" id="ARBA00022475"/>
    </source>
</evidence>
<evidence type="ECO:0000256" key="6">
    <source>
        <dbReference type="ARBA" id="ARBA00023136"/>
    </source>
</evidence>
<keyword evidence="3" id="KW-1003">Cell membrane</keyword>
<dbReference type="GO" id="GO:0055085">
    <property type="term" value="P:transmembrane transport"/>
    <property type="evidence" value="ECO:0007669"/>
    <property type="project" value="InterPro"/>
</dbReference>
<feature type="transmembrane region" description="Helical" evidence="7">
    <location>
        <begin position="101"/>
        <end position="125"/>
    </location>
</feature>
<feature type="transmembrane region" description="Helical" evidence="7">
    <location>
        <begin position="38"/>
        <end position="59"/>
    </location>
</feature>
<dbReference type="InterPro" id="IPR035906">
    <property type="entry name" value="MetI-like_sf"/>
</dbReference>
<evidence type="ECO:0000313" key="11">
    <source>
        <dbReference type="Proteomes" id="UP000314251"/>
    </source>
</evidence>
<keyword evidence="5 7" id="KW-1133">Transmembrane helix</keyword>
<dbReference type="RefSeq" id="WP_139666637.1">
    <property type="nucleotide sequence ID" value="NZ_VDLY02000003.1"/>
</dbReference>
<feature type="domain" description="ABC transmembrane type-1" evidence="9">
    <location>
        <begin position="97"/>
        <end position="290"/>
    </location>
</feature>
<dbReference type="Pfam" id="PF00528">
    <property type="entry name" value="BPD_transp_1"/>
    <property type="match status" value="1"/>
</dbReference>
<comment type="similarity">
    <text evidence="7">Belongs to the binding-protein-dependent transport system permease family.</text>
</comment>
<accession>A0A5N6AJL9</accession>
<dbReference type="PROSITE" id="PS50928">
    <property type="entry name" value="ABC_TM1"/>
    <property type="match status" value="1"/>
</dbReference>